<dbReference type="Pfam" id="PF00496">
    <property type="entry name" value="SBP_bac_5"/>
    <property type="match status" value="1"/>
</dbReference>
<dbReference type="InterPro" id="IPR030678">
    <property type="entry name" value="Peptide/Ni-bd"/>
</dbReference>
<dbReference type="GO" id="GO:0015833">
    <property type="term" value="P:peptide transport"/>
    <property type="evidence" value="ECO:0007669"/>
    <property type="project" value="TreeGrafter"/>
</dbReference>
<name>A0AAE3NSJ3_9RHOB</name>
<dbReference type="CDD" id="cd00995">
    <property type="entry name" value="PBP2_NikA_DppA_OppA_like"/>
    <property type="match status" value="1"/>
</dbReference>
<comment type="subcellular location">
    <subcellularLocation>
        <location evidence="1">Periplasm</location>
    </subcellularLocation>
</comment>
<protein>
    <submittedName>
        <fullName evidence="6">ABC transporter substrate-binding protein</fullName>
    </submittedName>
</protein>
<gene>
    <name evidence="6" type="ORF">P1J78_10865</name>
</gene>
<evidence type="ECO:0000256" key="2">
    <source>
        <dbReference type="ARBA" id="ARBA00005695"/>
    </source>
</evidence>
<evidence type="ECO:0000313" key="6">
    <source>
        <dbReference type="EMBL" id="MDF0601231.1"/>
    </source>
</evidence>
<organism evidence="6 7">
    <name type="scientific">Psychromarinibacter sediminicola</name>
    <dbReference type="NCBI Taxonomy" id="3033385"/>
    <lineage>
        <taxon>Bacteria</taxon>
        <taxon>Pseudomonadati</taxon>
        <taxon>Pseudomonadota</taxon>
        <taxon>Alphaproteobacteria</taxon>
        <taxon>Rhodobacterales</taxon>
        <taxon>Paracoccaceae</taxon>
        <taxon>Psychromarinibacter</taxon>
    </lineage>
</organism>
<dbReference type="InterPro" id="IPR000914">
    <property type="entry name" value="SBP_5_dom"/>
</dbReference>
<dbReference type="AlphaFoldDB" id="A0AAE3NSJ3"/>
<dbReference type="PANTHER" id="PTHR30290">
    <property type="entry name" value="PERIPLASMIC BINDING COMPONENT OF ABC TRANSPORTER"/>
    <property type="match status" value="1"/>
</dbReference>
<dbReference type="GO" id="GO:0043190">
    <property type="term" value="C:ATP-binding cassette (ABC) transporter complex"/>
    <property type="evidence" value="ECO:0007669"/>
    <property type="project" value="InterPro"/>
</dbReference>
<evidence type="ECO:0000256" key="1">
    <source>
        <dbReference type="ARBA" id="ARBA00004418"/>
    </source>
</evidence>
<sequence length="534" mass="59414">MTLLVTDASVAARRIATRGARAALLAASFAIGVGAVAQAQDVQRGGTVVLAEWLAVPSLDPHLSNSIVGSTWSNIFDSLFTYIPPQEDGEGYDIGPGLATSFERLSPTEIELTLREGVTFHDGTPLDAEAVKWNLERARDNEISTRKQTVESLTDVTVVDDHTLRLKFSVPQPLFDVLMSPANPANIYFVSPTAVEEMGDEAFARAPVGSGPFRVVEWVPDDKLELEAVENHWQTGVDGEPLPYADELVIRFIPDQTVGALELRAGTVHVTTLLPQDMAALRNSPDIGLYRVPLSDKAYPSFYITSNPDSDSPFAHDVRLRQAVQYAINREAIAKVVGGEAEPHYYWGWYPGVPGYDESLPHYEYNPEKAKALLAEAGYADGIDLEVKVPNRPLDVQPLEIMQAMLGEVGIRLKISVMDRTPWVDAGRSGNFEALSHGNTANIDPLMRRQTDSESSSNWARYFKPEVDALWDEAEMATSTAERADIYREMQRIMYEDAFHIIAYRRPIVLGYSKKLHNIERSYGQNMRYVWLEQ</sequence>
<dbReference type="Proteomes" id="UP001220964">
    <property type="component" value="Unassembled WGS sequence"/>
</dbReference>
<dbReference type="GO" id="GO:0030288">
    <property type="term" value="C:outer membrane-bounded periplasmic space"/>
    <property type="evidence" value="ECO:0007669"/>
    <property type="project" value="UniProtKB-ARBA"/>
</dbReference>
<dbReference type="InterPro" id="IPR039424">
    <property type="entry name" value="SBP_5"/>
</dbReference>
<evidence type="ECO:0000313" key="7">
    <source>
        <dbReference type="Proteomes" id="UP001220964"/>
    </source>
</evidence>
<proteinExistence type="inferred from homology"/>
<feature type="domain" description="Solute-binding protein family 5" evidence="5">
    <location>
        <begin position="94"/>
        <end position="444"/>
    </location>
</feature>
<keyword evidence="3 4" id="KW-0732">Signal</keyword>
<reference evidence="6" key="1">
    <citation type="submission" date="2023-03" db="EMBL/GenBank/DDBJ databases">
        <title>Multiphase analysis and comparison of six strains from genera Psychromarinibacter, Lutimaribacter, and Maritimibacter, including a novel species: Psychromarinibacter sediminicola sp. nov.</title>
        <authorList>
            <person name="Wang Y.-H."/>
            <person name="Ye M.-Q."/>
            <person name="Du Z.-J."/>
        </authorList>
    </citation>
    <scope>NUCLEOTIDE SEQUENCE</scope>
    <source>
        <strain evidence="6">C21-152</strain>
    </source>
</reference>
<evidence type="ECO:0000256" key="3">
    <source>
        <dbReference type="ARBA" id="ARBA00022729"/>
    </source>
</evidence>
<feature type="chain" id="PRO_5042073781" evidence="4">
    <location>
        <begin position="40"/>
        <end position="534"/>
    </location>
</feature>
<evidence type="ECO:0000256" key="4">
    <source>
        <dbReference type="SAM" id="SignalP"/>
    </source>
</evidence>
<evidence type="ECO:0000259" key="5">
    <source>
        <dbReference type="Pfam" id="PF00496"/>
    </source>
</evidence>
<dbReference type="Gene3D" id="3.10.105.10">
    <property type="entry name" value="Dipeptide-binding Protein, Domain 3"/>
    <property type="match status" value="1"/>
</dbReference>
<dbReference type="PANTHER" id="PTHR30290:SF38">
    <property type="entry name" value="D,D-DIPEPTIDE-BINDING PERIPLASMIC PROTEIN DDPA-RELATED"/>
    <property type="match status" value="1"/>
</dbReference>
<feature type="signal peptide" evidence="4">
    <location>
        <begin position="1"/>
        <end position="39"/>
    </location>
</feature>
<keyword evidence="7" id="KW-1185">Reference proteome</keyword>
<comment type="similarity">
    <text evidence="2">Belongs to the bacterial solute-binding protein 5 family.</text>
</comment>
<dbReference type="Gene3D" id="3.40.190.10">
    <property type="entry name" value="Periplasmic binding protein-like II"/>
    <property type="match status" value="1"/>
</dbReference>
<dbReference type="SUPFAM" id="SSF53850">
    <property type="entry name" value="Periplasmic binding protein-like II"/>
    <property type="match status" value="1"/>
</dbReference>
<dbReference type="EMBL" id="JARGYC010000024">
    <property type="protein sequence ID" value="MDF0601231.1"/>
    <property type="molecule type" value="Genomic_DNA"/>
</dbReference>
<dbReference type="GO" id="GO:1904680">
    <property type="term" value="F:peptide transmembrane transporter activity"/>
    <property type="evidence" value="ECO:0007669"/>
    <property type="project" value="TreeGrafter"/>
</dbReference>
<comment type="caution">
    <text evidence="6">The sequence shown here is derived from an EMBL/GenBank/DDBJ whole genome shotgun (WGS) entry which is preliminary data.</text>
</comment>
<dbReference type="RefSeq" id="WP_275567371.1">
    <property type="nucleotide sequence ID" value="NZ_JARGYC010000024.1"/>
</dbReference>
<dbReference type="PIRSF" id="PIRSF002741">
    <property type="entry name" value="MppA"/>
    <property type="match status" value="1"/>
</dbReference>
<accession>A0AAE3NSJ3</accession>